<sequence>MGSISAVRLMAGRGASRTAIWLAAATIAFSAGAARAEMKPKVAQLDEVPKAVLYIGNSFFYYNNSLHNHVLKLAHAADPGTHYYATSATISGSGLNWHNVEALFSTDGMASYSFAPGNKVVMTTRNKKYDAAIMMDCSQCPVHPQLKGLFAETAAKDAEIVRKHGADPVLFMSWAYADKPEMTEQLAEAYTTAGNASGMLVIPAGLAFARAKKQQPDLVLNVEDKRHPTLAGTYLAACTVLASVYRRSPVGNSYHAGLDEKTATFLQNVAWETVQDYYRK</sequence>
<name>B6JFX2_AFIC5</name>
<proteinExistence type="predicted"/>
<evidence type="ECO:0008006" key="3">
    <source>
        <dbReference type="Google" id="ProtNLM"/>
    </source>
</evidence>
<dbReference type="Proteomes" id="UP000007730">
    <property type="component" value="Chromosome"/>
</dbReference>
<gene>
    <name evidence="1" type="ordered locus">OCA5_c17510</name>
</gene>
<accession>B6JFX2</accession>
<keyword evidence="2" id="KW-1185">Reference proteome</keyword>
<protein>
    <recommendedName>
        <fullName evidence="3">SGNH/GDSL hydrolase family protein</fullName>
    </recommendedName>
</protein>
<dbReference type="RefSeq" id="WP_012563421.1">
    <property type="nucleotide sequence ID" value="NC_011386.1"/>
</dbReference>
<dbReference type="HOGENOM" id="CLU_055108_1_0_5"/>
<evidence type="ECO:0000313" key="1">
    <source>
        <dbReference type="EMBL" id="AEI06465.1"/>
    </source>
</evidence>
<dbReference type="KEGG" id="oca:OCAR_6282"/>
<dbReference type="GO" id="GO:0016788">
    <property type="term" value="F:hydrolase activity, acting on ester bonds"/>
    <property type="evidence" value="ECO:0007669"/>
    <property type="project" value="UniProtKB-ARBA"/>
</dbReference>
<dbReference type="AlphaFoldDB" id="B6JFX2"/>
<dbReference type="OrthoDB" id="9792428at2"/>
<evidence type="ECO:0000313" key="2">
    <source>
        <dbReference type="Proteomes" id="UP000007730"/>
    </source>
</evidence>
<dbReference type="EMBL" id="CP002826">
    <property type="protein sequence ID" value="AEI06465.1"/>
    <property type="molecule type" value="Genomic_DNA"/>
</dbReference>
<reference evidence="1 2" key="1">
    <citation type="journal article" date="2011" name="J. Bacteriol.">
        <title>Complete genome sequences of the chemolithoautotrophic Oligotropha carboxidovorans strains OM4 and OM5.</title>
        <authorList>
            <person name="Volland S."/>
            <person name="Rachinger M."/>
            <person name="Strittmatter A."/>
            <person name="Daniel R."/>
            <person name="Gottschalk G."/>
            <person name="Meyer O."/>
        </authorList>
    </citation>
    <scope>NUCLEOTIDE SEQUENCE [LARGE SCALE GENOMIC DNA]</scope>
    <source>
        <strain evidence="2">ATCC 49405 / DSM 1227 / KCTC 32145 / OM5</strain>
    </source>
</reference>
<dbReference type="STRING" id="504832.OCA5_c17510"/>
<dbReference type="PATRIC" id="fig|504832.7.peg.1874"/>
<dbReference type="Gene3D" id="3.40.50.1110">
    <property type="entry name" value="SGNH hydrolase"/>
    <property type="match status" value="1"/>
</dbReference>
<organism evidence="1 2">
    <name type="scientific">Afipia carboxidovorans (strain ATCC 49405 / DSM 1227 / KCTC 32145 / OM5)</name>
    <name type="common">Oligotropha carboxidovorans</name>
    <dbReference type="NCBI Taxonomy" id="504832"/>
    <lineage>
        <taxon>Bacteria</taxon>
        <taxon>Pseudomonadati</taxon>
        <taxon>Pseudomonadota</taxon>
        <taxon>Alphaproteobacteria</taxon>
        <taxon>Hyphomicrobiales</taxon>
        <taxon>Nitrobacteraceae</taxon>
        <taxon>Afipia</taxon>
    </lineage>
</organism>
<dbReference type="InterPro" id="IPR036514">
    <property type="entry name" value="SGNH_hydro_sf"/>
</dbReference>
<dbReference type="eggNOG" id="COG2755">
    <property type="taxonomic scope" value="Bacteria"/>
</dbReference>
<dbReference type="KEGG" id="ocg:OCA5_c17510"/>